<dbReference type="Proteomes" id="UP001221302">
    <property type="component" value="Unassembled WGS sequence"/>
</dbReference>
<dbReference type="NCBIfam" id="TIGR01959">
    <property type="entry name" value="nuoF_fam"/>
    <property type="match status" value="1"/>
</dbReference>
<keyword evidence="13" id="KW-0874">Quinone</keyword>
<dbReference type="InterPro" id="IPR037225">
    <property type="entry name" value="Nuo51_FMN-bd_sf"/>
</dbReference>
<keyword evidence="16" id="KW-1185">Reference proteome</keyword>
<dbReference type="InterPro" id="IPR037207">
    <property type="entry name" value="Nuop51_4Fe4S-bd_sf"/>
</dbReference>
<dbReference type="GO" id="GO:0048038">
    <property type="term" value="F:quinone binding"/>
    <property type="evidence" value="ECO:0007669"/>
    <property type="project" value="UniProtKB-KW"/>
</dbReference>
<dbReference type="NCBIfam" id="NF010120">
    <property type="entry name" value="PRK13596.1"/>
    <property type="match status" value="1"/>
</dbReference>
<evidence type="ECO:0000256" key="4">
    <source>
        <dbReference type="ARBA" id="ARBA00022485"/>
    </source>
</evidence>
<protein>
    <recommendedName>
        <fullName evidence="13">NADH-quinone oxidoreductase subunit F</fullName>
        <ecNumber evidence="13">7.1.1.-</ecNumber>
    </recommendedName>
</protein>
<keyword evidence="15" id="KW-0560">Oxidoreductase</keyword>
<dbReference type="FunFam" id="3.40.50.11540:FF:000001">
    <property type="entry name" value="NADH dehydrogenase [ubiquinone] flavoprotein 1, mitochondrial"/>
    <property type="match status" value="1"/>
</dbReference>
<keyword evidence="8" id="KW-1278">Translocase</keyword>
<evidence type="ECO:0000256" key="6">
    <source>
        <dbReference type="ARBA" id="ARBA00022643"/>
    </source>
</evidence>
<dbReference type="Pfam" id="PF10531">
    <property type="entry name" value="SLBB"/>
    <property type="match status" value="1"/>
</dbReference>
<dbReference type="EMBL" id="JARGDL010000002">
    <property type="protein sequence ID" value="MDF1611061.1"/>
    <property type="molecule type" value="Genomic_DNA"/>
</dbReference>
<dbReference type="GO" id="GO:0046872">
    <property type="term" value="F:metal ion binding"/>
    <property type="evidence" value="ECO:0007669"/>
    <property type="project" value="UniProtKB-KW"/>
</dbReference>
<dbReference type="GO" id="GO:0045333">
    <property type="term" value="P:cellular respiration"/>
    <property type="evidence" value="ECO:0007669"/>
    <property type="project" value="TreeGrafter"/>
</dbReference>
<dbReference type="Gene3D" id="3.40.50.11540">
    <property type="entry name" value="NADH-ubiquinone oxidoreductase 51kDa subunit"/>
    <property type="match status" value="1"/>
</dbReference>
<dbReference type="PANTHER" id="PTHR11780:SF10">
    <property type="entry name" value="NADH DEHYDROGENASE [UBIQUINONE] FLAVOPROTEIN 1, MITOCHONDRIAL"/>
    <property type="match status" value="1"/>
</dbReference>
<dbReference type="GO" id="GO:0008137">
    <property type="term" value="F:NADH dehydrogenase (ubiquinone) activity"/>
    <property type="evidence" value="ECO:0007669"/>
    <property type="project" value="InterPro"/>
</dbReference>
<dbReference type="GO" id="GO:0003954">
    <property type="term" value="F:NADH dehydrogenase activity"/>
    <property type="evidence" value="ECO:0007669"/>
    <property type="project" value="TreeGrafter"/>
</dbReference>
<comment type="similarity">
    <text evidence="3 13">Belongs to the complex I 51 kDa subunit family.</text>
</comment>
<name>A0AAE3NVY7_9BACT</name>
<keyword evidence="4 13" id="KW-0004">4Fe-4S</keyword>
<dbReference type="InterPro" id="IPR019554">
    <property type="entry name" value="Soluble_ligand-bd"/>
</dbReference>
<evidence type="ECO:0000313" key="16">
    <source>
        <dbReference type="Proteomes" id="UP001221302"/>
    </source>
</evidence>
<dbReference type="Gene3D" id="1.20.1440.230">
    <property type="entry name" value="NADH-ubiquinone oxidoreductase 51kDa subunit, iron-sulphur binding domain"/>
    <property type="match status" value="1"/>
</dbReference>
<comment type="cofactor">
    <cofactor evidence="2 13">
        <name>[4Fe-4S] cluster</name>
        <dbReference type="ChEBI" id="CHEBI:49883"/>
    </cofactor>
</comment>
<feature type="domain" description="NADH-ubiquinone oxidoreductase 51kDa subunit iron-sulphur binding" evidence="14">
    <location>
        <begin position="327"/>
        <end position="372"/>
    </location>
</feature>
<dbReference type="InterPro" id="IPR001949">
    <property type="entry name" value="NADH-UbQ_OxRdtase_51kDa_CS"/>
</dbReference>
<dbReference type="GO" id="GO:0051539">
    <property type="term" value="F:4 iron, 4 sulfur cluster binding"/>
    <property type="evidence" value="ECO:0007669"/>
    <property type="project" value="UniProtKB-UniRule"/>
</dbReference>
<dbReference type="GO" id="GO:0051287">
    <property type="term" value="F:NAD binding"/>
    <property type="evidence" value="ECO:0007669"/>
    <property type="project" value="UniProtKB-UniRule"/>
</dbReference>
<sequence>MERIVLPQIENLNQIDVYLANQGFEAAKKAFTLSSDDIIDQVKKSGLRGRGGAAFLTGLKWSFMPKSNDKPKYLCINGDESEPGSFKDRQIFEFNPFQLIEGAIITCYAIGAKVAYLYIRGEYHKWIKLMQNAVDVSYERGFLGEKMKETFGTNFSCELFIHKGAGAYICGEESSLMNSIEGKRGYPRVKPPFPAQFGLWGNPTTINNVETITNIPPIIRNGWEWFSKIGAPKHPGTILFGVSGHVNRPGVYELPSGTLLIEIIDKYAGGVIGGKKIKCVIPGGSSMPPLRGDQLEGVRMDAESLKEAGSAIGTGGIMVMDEDTNLLDVLIRISHFYHHESCGQCTPCREGTGWMEKTLKRIKAGLGTSKDLDLLCDVASHIEGNTICALGDAAAWPVKFMITRFRDEFEKYVNNNVQIPVPNKVHSMRNTAIPLANLEKN</sequence>
<evidence type="ECO:0000256" key="5">
    <source>
        <dbReference type="ARBA" id="ARBA00022630"/>
    </source>
</evidence>
<dbReference type="FunFam" id="1.20.1440.230:FF:000001">
    <property type="entry name" value="Mitochondrial NADH dehydrogenase flavoprotein 1"/>
    <property type="match status" value="1"/>
</dbReference>
<keyword evidence="10 13" id="KW-0411">Iron-sulfur</keyword>
<proteinExistence type="inferred from homology"/>
<evidence type="ECO:0000256" key="3">
    <source>
        <dbReference type="ARBA" id="ARBA00007523"/>
    </source>
</evidence>
<dbReference type="InterPro" id="IPR019575">
    <property type="entry name" value="Nuop51_4Fe4S-bd"/>
</dbReference>
<evidence type="ECO:0000256" key="10">
    <source>
        <dbReference type="ARBA" id="ARBA00023014"/>
    </source>
</evidence>
<dbReference type="Pfam" id="PF10589">
    <property type="entry name" value="NADH_4Fe-4S"/>
    <property type="match status" value="1"/>
</dbReference>
<dbReference type="Pfam" id="PF01512">
    <property type="entry name" value="Complex1_51K"/>
    <property type="match status" value="1"/>
</dbReference>
<evidence type="ECO:0000256" key="7">
    <source>
        <dbReference type="ARBA" id="ARBA00022723"/>
    </source>
</evidence>
<evidence type="ECO:0000256" key="13">
    <source>
        <dbReference type="RuleBase" id="RU364066"/>
    </source>
</evidence>
<dbReference type="InterPro" id="IPR050837">
    <property type="entry name" value="ComplexI_51kDa_subunit"/>
</dbReference>
<dbReference type="SUPFAM" id="SSF140490">
    <property type="entry name" value="Nqo1C-terminal domain-like"/>
    <property type="match status" value="1"/>
</dbReference>
<keyword evidence="5 13" id="KW-0285">Flavoprotein</keyword>
<dbReference type="InterPro" id="IPR011538">
    <property type="entry name" value="Nuo51_FMN-bd"/>
</dbReference>
<keyword evidence="7 13" id="KW-0479">Metal-binding</keyword>
<evidence type="ECO:0000313" key="15">
    <source>
        <dbReference type="EMBL" id="MDF1611061.1"/>
    </source>
</evidence>
<evidence type="ECO:0000256" key="1">
    <source>
        <dbReference type="ARBA" id="ARBA00001917"/>
    </source>
</evidence>
<comment type="caution">
    <text evidence="15">The sequence shown here is derived from an EMBL/GenBank/DDBJ whole genome shotgun (WGS) entry which is preliminary data.</text>
</comment>
<keyword evidence="11 13" id="KW-0520">NAD</keyword>
<dbReference type="EC" id="7.1.1.-" evidence="13"/>
<dbReference type="SUPFAM" id="SSF142984">
    <property type="entry name" value="Nqo1 middle domain-like"/>
    <property type="match status" value="1"/>
</dbReference>
<dbReference type="PROSITE" id="PS00644">
    <property type="entry name" value="COMPLEX1_51K_1"/>
    <property type="match status" value="1"/>
</dbReference>
<evidence type="ECO:0000256" key="11">
    <source>
        <dbReference type="ARBA" id="ARBA00023027"/>
    </source>
</evidence>
<evidence type="ECO:0000259" key="14">
    <source>
        <dbReference type="SMART" id="SM00928"/>
    </source>
</evidence>
<comment type="catalytic activity">
    <reaction evidence="12 13">
        <text>a quinone + NADH + 5 H(+)(in) = a quinol + NAD(+) + 4 H(+)(out)</text>
        <dbReference type="Rhea" id="RHEA:57888"/>
        <dbReference type="ChEBI" id="CHEBI:15378"/>
        <dbReference type="ChEBI" id="CHEBI:24646"/>
        <dbReference type="ChEBI" id="CHEBI:57540"/>
        <dbReference type="ChEBI" id="CHEBI:57945"/>
        <dbReference type="ChEBI" id="CHEBI:132124"/>
    </reaction>
</comment>
<dbReference type="InterPro" id="IPR011537">
    <property type="entry name" value="NADH-UbQ_OxRdtase_suF"/>
</dbReference>
<dbReference type="Gene3D" id="6.10.250.1450">
    <property type="match status" value="1"/>
</dbReference>
<comment type="function">
    <text evidence="13">NDH-1 shuttles electrons from NADH, via FMN and iron-sulfur (Fe-S) centers, to quinones in the respiratory chain.</text>
</comment>
<evidence type="ECO:0000256" key="9">
    <source>
        <dbReference type="ARBA" id="ARBA00023004"/>
    </source>
</evidence>
<gene>
    <name evidence="15" type="primary">nuoF</name>
    <name evidence="15" type="ORF">P0M35_02790</name>
</gene>
<reference evidence="15" key="1">
    <citation type="submission" date="2023-03" db="EMBL/GenBank/DDBJ databases">
        <title>Stygiobacter electus gen. nov., sp. nov., facultatively anaerobic thermotolerant bacterium of the class Ignavibacteria from a well of Yessentuki mineral water deposit.</title>
        <authorList>
            <person name="Podosokorskaya O.A."/>
            <person name="Elcheninov A.G."/>
            <person name="Petrova N.F."/>
            <person name="Zavarzina D.G."/>
            <person name="Kublanov I.V."/>
            <person name="Merkel A.Y."/>
        </authorList>
    </citation>
    <scope>NUCLEOTIDE SEQUENCE</scope>
    <source>
        <strain evidence="15">09-Me</strain>
    </source>
</reference>
<dbReference type="SUPFAM" id="SSF142019">
    <property type="entry name" value="Nqo1 FMN-binding domain-like"/>
    <property type="match status" value="1"/>
</dbReference>
<evidence type="ECO:0000256" key="2">
    <source>
        <dbReference type="ARBA" id="ARBA00001966"/>
    </source>
</evidence>
<dbReference type="RefSeq" id="WP_321534877.1">
    <property type="nucleotide sequence ID" value="NZ_JARGDL010000002.1"/>
</dbReference>
<comment type="cofactor">
    <cofactor evidence="1 13">
        <name>FMN</name>
        <dbReference type="ChEBI" id="CHEBI:58210"/>
    </cofactor>
</comment>
<keyword evidence="9 13" id="KW-0408">Iron</keyword>
<dbReference type="SMART" id="SM00928">
    <property type="entry name" value="NADH_4Fe-4S"/>
    <property type="match status" value="1"/>
</dbReference>
<organism evidence="15 16">
    <name type="scientific">Stygiobacter electus</name>
    <dbReference type="NCBI Taxonomy" id="3032292"/>
    <lineage>
        <taxon>Bacteria</taxon>
        <taxon>Pseudomonadati</taxon>
        <taxon>Ignavibacteriota</taxon>
        <taxon>Ignavibacteria</taxon>
        <taxon>Ignavibacteriales</taxon>
        <taxon>Melioribacteraceae</taxon>
        <taxon>Stygiobacter</taxon>
    </lineage>
</organism>
<evidence type="ECO:0000256" key="12">
    <source>
        <dbReference type="ARBA" id="ARBA00047712"/>
    </source>
</evidence>
<dbReference type="GO" id="GO:0010181">
    <property type="term" value="F:FMN binding"/>
    <property type="evidence" value="ECO:0007669"/>
    <property type="project" value="InterPro"/>
</dbReference>
<dbReference type="PROSITE" id="PS00645">
    <property type="entry name" value="COMPLEX1_51K_2"/>
    <property type="match status" value="1"/>
</dbReference>
<accession>A0AAE3NVY7</accession>
<dbReference type="PANTHER" id="PTHR11780">
    <property type="entry name" value="NADH-UBIQUINONE OXIDOREDUCTASE FLAVOPROTEIN 1 NDUFV1"/>
    <property type="match status" value="1"/>
</dbReference>
<dbReference type="Gene3D" id="3.10.20.600">
    <property type="match status" value="1"/>
</dbReference>
<keyword evidence="6 13" id="KW-0288">FMN</keyword>
<evidence type="ECO:0000256" key="8">
    <source>
        <dbReference type="ARBA" id="ARBA00022967"/>
    </source>
</evidence>
<dbReference type="AlphaFoldDB" id="A0AAE3NVY7"/>